<dbReference type="InterPro" id="IPR000719">
    <property type="entry name" value="Prot_kinase_dom"/>
</dbReference>
<keyword evidence="16" id="KW-1185">Reference proteome</keyword>
<evidence type="ECO:0000256" key="7">
    <source>
        <dbReference type="ARBA" id="ARBA00022840"/>
    </source>
</evidence>
<keyword evidence="6 15" id="KW-0418">Kinase</keyword>
<dbReference type="PROSITE" id="PS50011">
    <property type="entry name" value="PROTEIN_KINASE_DOM"/>
    <property type="match status" value="1"/>
</dbReference>
<dbReference type="PROSITE" id="PS51178">
    <property type="entry name" value="PASTA"/>
    <property type="match status" value="4"/>
</dbReference>
<evidence type="ECO:0000256" key="2">
    <source>
        <dbReference type="ARBA" id="ARBA00022527"/>
    </source>
</evidence>
<feature type="domain" description="PASTA" evidence="14">
    <location>
        <begin position="492"/>
        <end position="558"/>
    </location>
</feature>
<dbReference type="EC" id="2.7.11.1" evidence="1"/>
<dbReference type="InterPro" id="IPR011009">
    <property type="entry name" value="Kinase-like_dom_sf"/>
</dbReference>
<dbReference type="Gene3D" id="3.30.10.20">
    <property type="match status" value="4"/>
</dbReference>
<keyword evidence="4" id="KW-0677">Repeat</keyword>
<keyword evidence="12" id="KW-0812">Transmembrane</keyword>
<feature type="region of interest" description="Disordered" evidence="11">
    <location>
        <begin position="338"/>
        <end position="383"/>
    </location>
</feature>
<proteinExistence type="predicted"/>
<dbReference type="PANTHER" id="PTHR43289:SF6">
    <property type="entry name" value="SERINE_THREONINE-PROTEIN KINASE NEKL-3"/>
    <property type="match status" value="1"/>
</dbReference>
<dbReference type="SUPFAM" id="SSF56112">
    <property type="entry name" value="Protein kinase-like (PK-like)"/>
    <property type="match status" value="1"/>
</dbReference>
<dbReference type="Pfam" id="PF03793">
    <property type="entry name" value="PASTA"/>
    <property type="match status" value="4"/>
</dbReference>
<keyword evidence="5 10" id="KW-0547">Nucleotide-binding</keyword>
<feature type="binding site" evidence="10">
    <location>
        <position position="40"/>
    </location>
    <ligand>
        <name>ATP</name>
        <dbReference type="ChEBI" id="CHEBI:30616"/>
    </ligand>
</feature>
<feature type="compositionally biased region" description="Low complexity" evidence="11">
    <location>
        <begin position="338"/>
        <end position="356"/>
    </location>
</feature>
<feature type="compositionally biased region" description="Polar residues" evidence="11">
    <location>
        <begin position="671"/>
        <end position="686"/>
    </location>
</feature>
<dbReference type="InterPro" id="IPR008271">
    <property type="entry name" value="Ser/Thr_kinase_AS"/>
</dbReference>
<dbReference type="RefSeq" id="WP_328955869.1">
    <property type="nucleotide sequence ID" value="NZ_CP108110.1"/>
</dbReference>
<feature type="compositionally biased region" description="Low complexity" evidence="11">
    <location>
        <begin position="697"/>
        <end position="712"/>
    </location>
</feature>
<reference evidence="15" key="1">
    <citation type="submission" date="2022-10" db="EMBL/GenBank/DDBJ databases">
        <title>The complete genomes of actinobacterial strains from the NBC collection.</title>
        <authorList>
            <person name="Joergensen T.S."/>
            <person name="Alvarez Arevalo M."/>
            <person name="Sterndorff E.B."/>
            <person name="Faurdal D."/>
            <person name="Vuksanovic O."/>
            <person name="Mourched A.-S."/>
            <person name="Charusanti P."/>
            <person name="Shaw S."/>
            <person name="Blin K."/>
            <person name="Weber T."/>
        </authorList>
    </citation>
    <scope>NUCLEOTIDE SEQUENCE</scope>
    <source>
        <strain evidence="15">NBC_00222</strain>
    </source>
</reference>
<feature type="transmembrane region" description="Helical" evidence="12">
    <location>
        <begin position="387"/>
        <end position="409"/>
    </location>
</feature>
<dbReference type="NCBIfam" id="NF033483">
    <property type="entry name" value="PknB_PASTA_kin"/>
    <property type="match status" value="1"/>
</dbReference>
<dbReference type="InterPro" id="IPR005543">
    <property type="entry name" value="PASTA_dom"/>
</dbReference>
<evidence type="ECO:0000313" key="15">
    <source>
        <dbReference type="EMBL" id="WUQ85071.1"/>
    </source>
</evidence>
<feature type="region of interest" description="Disordered" evidence="11">
    <location>
        <begin position="671"/>
        <end position="721"/>
    </location>
</feature>
<feature type="domain" description="Protein kinase" evidence="13">
    <location>
        <begin position="11"/>
        <end position="277"/>
    </location>
</feature>
<evidence type="ECO:0000313" key="16">
    <source>
        <dbReference type="Proteomes" id="UP001432222"/>
    </source>
</evidence>
<keyword evidence="3" id="KW-0808">Transferase</keyword>
<dbReference type="PROSITE" id="PS00107">
    <property type="entry name" value="PROTEIN_KINASE_ATP"/>
    <property type="match status" value="1"/>
</dbReference>
<dbReference type="PANTHER" id="PTHR43289">
    <property type="entry name" value="MITOGEN-ACTIVATED PROTEIN KINASE KINASE KINASE 20-RELATED"/>
    <property type="match status" value="1"/>
</dbReference>
<evidence type="ECO:0000256" key="11">
    <source>
        <dbReference type="SAM" id="MobiDB-lite"/>
    </source>
</evidence>
<evidence type="ECO:0000256" key="6">
    <source>
        <dbReference type="ARBA" id="ARBA00022777"/>
    </source>
</evidence>
<evidence type="ECO:0000256" key="9">
    <source>
        <dbReference type="ARBA" id="ARBA00048679"/>
    </source>
</evidence>
<organism evidence="15 16">
    <name type="scientific">Kitasatospora purpeofusca</name>
    <dbReference type="NCBI Taxonomy" id="67352"/>
    <lineage>
        <taxon>Bacteria</taxon>
        <taxon>Bacillati</taxon>
        <taxon>Actinomycetota</taxon>
        <taxon>Actinomycetes</taxon>
        <taxon>Kitasatosporales</taxon>
        <taxon>Streptomycetaceae</taxon>
        <taxon>Kitasatospora</taxon>
    </lineage>
</organism>
<evidence type="ECO:0000259" key="14">
    <source>
        <dbReference type="PROSITE" id="PS51178"/>
    </source>
</evidence>
<dbReference type="Gene3D" id="3.30.200.20">
    <property type="entry name" value="Phosphorylase Kinase, domain 1"/>
    <property type="match status" value="1"/>
</dbReference>
<evidence type="ECO:0000259" key="13">
    <source>
        <dbReference type="PROSITE" id="PS50011"/>
    </source>
</evidence>
<feature type="domain" description="PASTA" evidence="14">
    <location>
        <begin position="627"/>
        <end position="691"/>
    </location>
</feature>
<comment type="catalytic activity">
    <reaction evidence="9">
        <text>L-seryl-[protein] + ATP = O-phospho-L-seryl-[protein] + ADP + H(+)</text>
        <dbReference type="Rhea" id="RHEA:17989"/>
        <dbReference type="Rhea" id="RHEA-COMP:9863"/>
        <dbReference type="Rhea" id="RHEA-COMP:11604"/>
        <dbReference type="ChEBI" id="CHEBI:15378"/>
        <dbReference type="ChEBI" id="CHEBI:29999"/>
        <dbReference type="ChEBI" id="CHEBI:30616"/>
        <dbReference type="ChEBI" id="CHEBI:83421"/>
        <dbReference type="ChEBI" id="CHEBI:456216"/>
        <dbReference type="EC" id="2.7.11.1"/>
    </reaction>
</comment>
<comment type="catalytic activity">
    <reaction evidence="8">
        <text>L-threonyl-[protein] + ATP = O-phospho-L-threonyl-[protein] + ADP + H(+)</text>
        <dbReference type="Rhea" id="RHEA:46608"/>
        <dbReference type="Rhea" id="RHEA-COMP:11060"/>
        <dbReference type="Rhea" id="RHEA-COMP:11605"/>
        <dbReference type="ChEBI" id="CHEBI:15378"/>
        <dbReference type="ChEBI" id="CHEBI:30013"/>
        <dbReference type="ChEBI" id="CHEBI:30616"/>
        <dbReference type="ChEBI" id="CHEBI:61977"/>
        <dbReference type="ChEBI" id="CHEBI:456216"/>
        <dbReference type="EC" id="2.7.11.1"/>
    </reaction>
</comment>
<keyword evidence="12" id="KW-0472">Membrane</keyword>
<evidence type="ECO:0000256" key="1">
    <source>
        <dbReference type="ARBA" id="ARBA00012513"/>
    </source>
</evidence>
<gene>
    <name evidence="15" type="primary">pknB</name>
    <name evidence="15" type="ORF">OHA16_20170</name>
</gene>
<protein>
    <recommendedName>
        <fullName evidence="1">non-specific serine/threonine protein kinase</fullName>
        <ecNumber evidence="1">2.7.11.1</ecNumber>
    </recommendedName>
</protein>
<keyword evidence="2" id="KW-0723">Serine/threonine-protein kinase</keyword>
<evidence type="ECO:0000256" key="5">
    <source>
        <dbReference type="ARBA" id="ARBA00022741"/>
    </source>
</evidence>
<dbReference type="Proteomes" id="UP001432222">
    <property type="component" value="Chromosome"/>
</dbReference>
<name>A0ABZ1U2C5_9ACTN</name>
<dbReference type="EMBL" id="CP108110">
    <property type="protein sequence ID" value="WUQ85071.1"/>
    <property type="molecule type" value="Genomic_DNA"/>
</dbReference>
<dbReference type="Gene3D" id="1.10.510.10">
    <property type="entry name" value="Transferase(Phosphotransferase) domain 1"/>
    <property type="match status" value="1"/>
</dbReference>
<feature type="domain" description="PASTA" evidence="14">
    <location>
        <begin position="420"/>
        <end position="491"/>
    </location>
</feature>
<evidence type="ECO:0000256" key="4">
    <source>
        <dbReference type="ARBA" id="ARBA00022737"/>
    </source>
</evidence>
<dbReference type="SMART" id="SM00220">
    <property type="entry name" value="S_TKc"/>
    <property type="match status" value="1"/>
</dbReference>
<keyword evidence="12" id="KW-1133">Transmembrane helix</keyword>
<dbReference type="SMART" id="SM00740">
    <property type="entry name" value="PASTA"/>
    <property type="match status" value="4"/>
</dbReference>
<dbReference type="CDD" id="cd14014">
    <property type="entry name" value="STKc_PknB_like"/>
    <property type="match status" value="1"/>
</dbReference>
<keyword evidence="7 10" id="KW-0067">ATP-binding</keyword>
<dbReference type="GO" id="GO:0016301">
    <property type="term" value="F:kinase activity"/>
    <property type="evidence" value="ECO:0007669"/>
    <property type="project" value="UniProtKB-KW"/>
</dbReference>
<feature type="domain" description="PASTA" evidence="14">
    <location>
        <begin position="559"/>
        <end position="626"/>
    </location>
</feature>
<evidence type="ECO:0000256" key="12">
    <source>
        <dbReference type="SAM" id="Phobius"/>
    </source>
</evidence>
<dbReference type="InterPro" id="IPR017441">
    <property type="entry name" value="Protein_kinase_ATP_BS"/>
</dbReference>
<dbReference type="Pfam" id="PF00069">
    <property type="entry name" value="Pkinase"/>
    <property type="match status" value="1"/>
</dbReference>
<evidence type="ECO:0000256" key="8">
    <source>
        <dbReference type="ARBA" id="ARBA00047899"/>
    </source>
</evidence>
<accession>A0ABZ1U2C5</accession>
<sequence>MEEPRRLGGRYELGGVLGRGGMAEVYLGHDTRLGRSVAVKTLRADMARDPSFQARFRREAQSAASLNHPAIVAVYDTGEDYIDGISIPYIVMEYVEGSTLRELLHSGRRLLPERALEMTIGILQALEYSHRAGIVHRDIKPANVMLTRQGNVKVMDFGIARAMGDAGMTMTQTSAVIGTAQYLSPEQAKGEQVDARSDLYSTGCLLYELLTVRPPFVGDSPVAVAYQHVREEAQPPSVFDPEVRPEVDAIVLKALAKDRDYRYQSADEMRDDIERFLDGLPVAAAQQAAAYGMGAAGYGYDQNGYPQHDPYGQTNLLPQQVPGGPTTVLPQAAPAGYAAQPQPGYDDGYGQTYTGAPGAGGNDGYDDGYGRGGRRGEEPPKKSNTSWIVLAVAAVLVLVGTFFVAQAMFGNKKSGDDKKEAVKVTAPGLVGKTLAEAKALVAQAGPKLVVTEGDKIACPDTNVKKDQVCTQTPTAGNQVAEASTITVQLSSGPAKTAVPNVVGKSKEQAMKALADAGFTNVTTDYKDDDNAPLDQVLTQDPATGGADPTAPVKLTVSQGKAKINVPSVVGQQKEAAEAALTGAGFQVDSSKTQTTNEPAKVNTVASQNPAGGKQPANTKITLTIFKAPEKVSVPPLQNVQLKEAIKTLQGMGLQYTVVQGPQDPNATVIASNPQAGTQVDPNTSVGLMTKAVDPPKGTDTPTLPGIPGLPTPSNTKGGPNG</sequence>
<dbReference type="CDD" id="cd06577">
    <property type="entry name" value="PASTA_pknB"/>
    <property type="match status" value="4"/>
</dbReference>
<dbReference type="PROSITE" id="PS00108">
    <property type="entry name" value="PROTEIN_KINASE_ST"/>
    <property type="match status" value="1"/>
</dbReference>
<evidence type="ECO:0000256" key="10">
    <source>
        <dbReference type="PROSITE-ProRule" id="PRU10141"/>
    </source>
</evidence>
<evidence type="ECO:0000256" key="3">
    <source>
        <dbReference type="ARBA" id="ARBA00022679"/>
    </source>
</evidence>